<keyword evidence="2" id="KW-1185">Reference proteome</keyword>
<evidence type="ECO:0000313" key="2">
    <source>
        <dbReference type="Proteomes" id="UP001501470"/>
    </source>
</evidence>
<dbReference type="InterPro" id="IPR036388">
    <property type="entry name" value="WH-like_DNA-bd_sf"/>
</dbReference>
<accession>A0ABP4N514</accession>
<evidence type="ECO:0000313" key="1">
    <source>
        <dbReference type="EMBL" id="GAA1555787.1"/>
    </source>
</evidence>
<evidence type="ECO:0008006" key="3">
    <source>
        <dbReference type="Google" id="ProtNLM"/>
    </source>
</evidence>
<protein>
    <recommendedName>
        <fullName evidence="3">HTH luxR-type domain-containing protein</fullName>
    </recommendedName>
</protein>
<proteinExistence type="predicted"/>
<reference evidence="2" key="1">
    <citation type="journal article" date="2019" name="Int. J. Syst. Evol. Microbiol.">
        <title>The Global Catalogue of Microorganisms (GCM) 10K type strain sequencing project: providing services to taxonomists for standard genome sequencing and annotation.</title>
        <authorList>
            <consortium name="The Broad Institute Genomics Platform"/>
            <consortium name="The Broad Institute Genome Sequencing Center for Infectious Disease"/>
            <person name="Wu L."/>
            <person name="Ma J."/>
        </authorList>
    </citation>
    <scope>NUCLEOTIDE SEQUENCE [LARGE SCALE GENOMIC DNA]</scope>
    <source>
        <strain evidence="2">JCM 15933</strain>
    </source>
</reference>
<organism evidence="1 2">
    <name type="scientific">Dactylosporangium maewongense</name>
    <dbReference type="NCBI Taxonomy" id="634393"/>
    <lineage>
        <taxon>Bacteria</taxon>
        <taxon>Bacillati</taxon>
        <taxon>Actinomycetota</taxon>
        <taxon>Actinomycetes</taxon>
        <taxon>Micromonosporales</taxon>
        <taxon>Micromonosporaceae</taxon>
        <taxon>Dactylosporangium</taxon>
    </lineage>
</organism>
<dbReference type="EMBL" id="BAAAQD010000025">
    <property type="protein sequence ID" value="GAA1555787.1"/>
    <property type="molecule type" value="Genomic_DNA"/>
</dbReference>
<dbReference type="SUPFAM" id="SSF46894">
    <property type="entry name" value="C-terminal effector domain of the bipartite response regulators"/>
    <property type="match status" value="1"/>
</dbReference>
<dbReference type="Gene3D" id="1.10.10.10">
    <property type="entry name" value="Winged helix-like DNA-binding domain superfamily/Winged helix DNA-binding domain"/>
    <property type="match status" value="1"/>
</dbReference>
<name>A0ABP4N514_9ACTN</name>
<gene>
    <name evidence="1" type="ORF">GCM10009827_090730</name>
</gene>
<dbReference type="Proteomes" id="UP001501470">
    <property type="component" value="Unassembled WGS sequence"/>
</dbReference>
<comment type="caution">
    <text evidence="1">The sequence shown here is derived from an EMBL/GenBank/DDBJ whole genome shotgun (WGS) entry which is preliminary data.</text>
</comment>
<dbReference type="InterPro" id="IPR016032">
    <property type="entry name" value="Sig_transdc_resp-reg_C-effctor"/>
</dbReference>
<sequence length="62" mass="6448">MLMTAGVRLDAPGAVPPLPPAVAATLVLSVGTVRDLLMSAATKLHARNRVDAIRIATETGWI</sequence>